<name>A0A8J5RSA0_ZIZPA</name>
<evidence type="ECO:0000313" key="2">
    <source>
        <dbReference type="Proteomes" id="UP000729402"/>
    </source>
</evidence>
<reference evidence="1" key="2">
    <citation type="submission" date="2021-02" db="EMBL/GenBank/DDBJ databases">
        <authorList>
            <person name="Kimball J.A."/>
            <person name="Haas M.W."/>
            <person name="Macchietto M."/>
            <person name="Kono T."/>
            <person name="Duquette J."/>
            <person name="Shao M."/>
        </authorList>
    </citation>
    <scope>NUCLEOTIDE SEQUENCE</scope>
    <source>
        <tissue evidence="1">Fresh leaf tissue</tissue>
    </source>
</reference>
<evidence type="ECO:0000313" key="1">
    <source>
        <dbReference type="EMBL" id="KAG8049540.1"/>
    </source>
</evidence>
<protein>
    <submittedName>
        <fullName evidence="1">Uncharacterized protein</fullName>
    </submittedName>
</protein>
<proteinExistence type="predicted"/>
<dbReference type="Proteomes" id="UP000729402">
    <property type="component" value="Unassembled WGS sequence"/>
</dbReference>
<comment type="caution">
    <text evidence="1">The sequence shown here is derived from an EMBL/GenBank/DDBJ whole genome shotgun (WGS) entry which is preliminary data.</text>
</comment>
<keyword evidence="2" id="KW-1185">Reference proteome</keyword>
<organism evidence="1 2">
    <name type="scientific">Zizania palustris</name>
    <name type="common">Northern wild rice</name>
    <dbReference type="NCBI Taxonomy" id="103762"/>
    <lineage>
        <taxon>Eukaryota</taxon>
        <taxon>Viridiplantae</taxon>
        <taxon>Streptophyta</taxon>
        <taxon>Embryophyta</taxon>
        <taxon>Tracheophyta</taxon>
        <taxon>Spermatophyta</taxon>
        <taxon>Magnoliopsida</taxon>
        <taxon>Liliopsida</taxon>
        <taxon>Poales</taxon>
        <taxon>Poaceae</taxon>
        <taxon>BOP clade</taxon>
        <taxon>Oryzoideae</taxon>
        <taxon>Oryzeae</taxon>
        <taxon>Zizaniinae</taxon>
        <taxon>Zizania</taxon>
    </lineage>
</organism>
<gene>
    <name evidence="1" type="ORF">GUJ93_ZPchr0009g1232</name>
</gene>
<dbReference type="EMBL" id="JAAALK010000289">
    <property type="protein sequence ID" value="KAG8049540.1"/>
    <property type="molecule type" value="Genomic_DNA"/>
</dbReference>
<reference evidence="1" key="1">
    <citation type="journal article" date="2021" name="bioRxiv">
        <title>Whole Genome Assembly and Annotation of Northern Wild Rice, Zizania palustris L., Supports a Whole Genome Duplication in the Zizania Genus.</title>
        <authorList>
            <person name="Haas M."/>
            <person name="Kono T."/>
            <person name="Macchietto M."/>
            <person name="Millas R."/>
            <person name="McGilp L."/>
            <person name="Shao M."/>
            <person name="Duquette J."/>
            <person name="Hirsch C.N."/>
            <person name="Kimball J."/>
        </authorList>
    </citation>
    <scope>NUCLEOTIDE SEQUENCE</scope>
    <source>
        <tissue evidence="1">Fresh leaf tissue</tissue>
    </source>
</reference>
<sequence length="157" mass="17599">MLLLDLFPLPQPCKSWASRTDEDSGGARTIYEIRRECLSCSCLFVRCPKLIQMKIIQCQVNAEAIHLLLNSHRLHGISSSNHVTAINSAGIVWSPTMFVLICIEQKNIACQIFVAKQQSYKVSRFICNVDLNGCHSNKSVTTDVMHDCKSILLKNCS</sequence>
<accession>A0A8J5RSA0</accession>
<dbReference type="AlphaFoldDB" id="A0A8J5RSA0"/>